<dbReference type="Proteomes" id="UP001383192">
    <property type="component" value="Unassembled WGS sequence"/>
</dbReference>
<name>A0AAW0BD28_9AGAR</name>
<feature type="compositionally biased region" description="Acidic residues" evidence="1">
    <location>
        <begin position="534"/>
        <end position="544"/>
    </location>
</feature>
<sequence>MAHYAFKGSRLKFLMDNLPGYAKALKEGWAADFLADLVRRYFKRYPPGLDHSEEPSREHLEQVNDDEPDPEVLPPVRKDGQSVEEFQAALVEFEKLQKVIDRRICQIRRWMSYHHSKENPKKDPGEWDPWAAFLAKLSGVPVDRPGRQRTAYNRWAMDNKEKLDPLIKAKVATAVAEAKAAQTAGADIKKSGRKGPSAFVKIRQDVIIAEFEKLPEAERIHWKDVAESDHRVLTQKWHDAVNKPVDTSPEARQACIENIAAFVMPFLNGLSERTGWNATIIMGGPEPADDGRLNIYARWNAVGHATAFLKDCFPVAECQARRLSQPAPTLASLGVEEGIDHHRVDDHVGGAQDNPLPTTSAIPTPTSSSATTTSLVSTTNTSSGPSKALAAATSNASKASTSKSIASNAKNGPSTATPAPTMSNVTTAKSAQRKPTATQPLRAVLVGPSSVSSRRSPPPPVDSSSPEASPCLSPPPLPLPIEEAHSVPLHRSPLPQQPSFSSSPEPPAAPLSPTLPPMSASSRGTSIDPMVDLDASDDEPLGVDESDKPKKRGRAASRTEAQVSKKRKSATGTSNKSRGRTKFVPYVAVPSLPSIPVPVQDDSRESGPNNSMDVGEDSFIHNADLEATAHQVTCPPNAAQYVQRVVEMVNAIGMDPKLCQIVTYWLSIDGKAHWDVSITDDVPNKLTTKDRPPAVGRWISVARPATFKAKIVDLDQYATKFISWFSECSPEWRQREAGTFMMSRDGGSDWSAIAVTGVNGIVSIVAALAWWKEALNNFSQSTSRQQQTLRRHYSVYEQVLDEVLYTFQNVNTLM</sequence>
<evidence type="ECO:0000313" key="2">
    <source>
        <dbReference type="EMBL" id="KAK7022849.1"/>
    </source>
</evidence>
<reference evidence="2 3" key="1">
    <citation type="submission" date="2024-01" db="EMBL/GenBank/DDBJ databases">
        <title>A draft genome for a cacao thread blight-causing isolate of Paramarasmius palmivorus.</title>
        <authorList>
            <person name="Baruah I.K."/>
            <person name="Bukari Y."/>
            <person name="Amoako-Attah I."/>
            <person name="Meinhardt L.W."/>
            <person name="Bailey B.A."/>
            <person name="Cohen S.P."/>
        </authorList>
    </citation>
    <scope>NUCLEOTIDE SEQUENCE [LARGE SCALE GENOMIC DNA]</scope>
    <source>
        <strain evidence="2 3">GH-12</strain>
    </source>
</reference>
<organism evidence="2 3">
    <name type="scientific">Paramarasmius palmivorus</name>
    <dbReference type="NCBI Taxonomy" id="297713"/>
    <lineage>
        <taxon>Eukaryota</taxon>
        <taxon>Fungi</taxon>
        <taxon>Dikarya</taxon>
        <taxon>Basidiomycota</taxon>
        <taxon>Agaricomycotina</taxon>
        <taxon>Agaricomycetes</taxon>
        <taxon>Agaricomycetidae</taxon>
        <taxon>Agaricales</taxon>
        <taxon>Marasmiineae</taxon>
        <taxon>Marasmiaceae</taxon>
        <taxon>Paramarasmius</taxon>
    </lineage>
</organism>
<feature type="compositionally biased region" description="Basic and acidic residues" evidence="1">
    <location>
        <begin position="50"/>
        <end position="62"/>
    </location>
</feature>
<feature type="compositionally biased region" description="Low complexity" evidence="1">
    <location>
        <begin position="492"/>
        <end position="503"/>
    </location>
</feature>
<proteinExistence type="predicted"/>
<comment type="caution">
    <text evidence="2">The sequence shown here is derived from an EMBL/GenBank/DDBJ whole genome shotgun (WGS) entry which is preliminary data.</text>
</comment>
<protein>
    <submittedName>
        <fullName evidence="2">SERTA domain-containing protein 3</fullName>
    </submittedName>
</protein>
<keyword evidence="3" id="KW-1185">Reference proteome</keyword>
<accession>A0AAW0BD28</accession>
<evidence type="ECO:0000313" key="3">
    <source>
        <dbReference type="Proteomes" id="UP001383192"/>
    </source>
</evidence>
<feature type="compositionally biased region" description="Pro residues" evidence="1">
    <location>
        <begin position="504"/>
        <end position="516"/>
    </location>
</feature>
<gene>
    <name evidence="2" type="primary">RBT1_29</name>
    <name evidence="2" type="ORF">VNI00_016895</name>
</gene>
<feature type="region of interest" description="Disordered" evidence="1">
    <location>
        <begin position="345"/>
        <end position="582"/>
    </location>
</feature>
<dbReference type="AlphaFoldDB" id="A0AAW0BD28"/>
<feature type="compositionally biased region" description="Low complexity" evidence="1">
    <location>
        <begin position="355"/>
        <end position="411"/>
    </location>
</feature>
<evidence type="ECO:0000256" key="1">
    <source>
        <dbReference type="SAM" id="MobiDB-lite"/>
    </source>
</evidence>
<feature type="compositionally biased region" description="Polar residues" evidence="1">
    <location>
        <begin position="412"/>
        <end position="439"/>
    </location>
</feature>
<feature type="compositionally biased region" description="Low complexity" evidence="1">
    <location>
        <begin position="462"/>
        <end position="471"/>
    </location>
</feature>
<feature type="region of interest" description="Disordered" evidence="1">
    <location>
        <begin position="49"/>
        <end position="73"/>
    </location>
</feature>
<dbReference type="EMBL" id="JAYKXP010000145">
    <property type="protein sequence ID" value="KAK7022849.1"/>
    <property type="molecule type" value="Genomic_DNA"/>
</dbReference>